<dbReference type="InterPro" id="IPR045117">
    <property type="entry name" value="ATXN2-like"/>
</dbReference>
<dbReference type="InterPro" id="IPR025852">
    <property type="entry name" value="SM_dom_ATX"/>
</dbReference>
<keyword evidence="4" id="KW-1185">Reference proteome</keyword>
<dbReference type="GO" id="GO:0034063">
    <property type="term" value="P:stress granule assembly"/>
    <property type="evidence" value="ECO:0007669"/>
    <property type="project" value="TreeGrafter"/>
</dbReference>
<dbReference type="EMBL" id="CACSLK010008332">
    <property type="protein sequence ID" value="CAA0811275.1"/>
    <property type="molecule type" value="Genomic_DNA"/>
</dbReference>
<dbReference type="Pfam" id="PF14438">
    <property type="entry name" value="SM-ATX"/>
    <property type="match status" value="1"/>
</dbReference>
<dbReference type="GO" id="GO:0003729">
    <property type="term" value="F:mRNA binding"/>
    <property type="evidence" value="ECO:0007669"/>
    <property type="project" value="TreeGrafter"/>
</dbReference>
<evidence type="ECO:0000259" key="2">
    <source>
        <dbReference type="Pfam" id="PF14438"/>
    </source>
</evidence>
<name>A0A9N7R4H6_STRHE</name>
<gene>
    <name evidence="3" type="ORF">SHERM_12482</name>
</gene>
<reference evidence="3" key="1">
    <citation type="submission" date="2019-12" db="EMBL/GenBank/DDBJ databases">
        <authorList>
            <person name="Scholes J."/>
        </authorList>
    </citation>
    <scope>NUCLEOTIDE SEQUENCE</scope>
</reference>
<dbReference type="Proteomes" id="UP001153555">
    <property type="component" value="Unassembled WGS sequence"/>
</dbReference>
<organism evidence="3 4">
    <name type="scientific">Striga hermonthica</name>
    <name type="common">Purple witchweed</name>
    <name type="synonym">Buchnera hermonthica</name>
    <dbReference type="NCBI Taxonomy" id="68872"/>
    <lineage>
        <taxon>Eukaryota</taxon>
        <taxon>Viridiplantae</taxon>
        <taxon>Streptophyta</taxon>
        <taxon>Embryophyta</taxon>
        <taxon>Tracheophyta</taxon>
        <taxon>Spermatophyta</taxon>
        <taxon>Magnoliopsida</taxon>
        <taxon>eudicotyledons</taxon>
        <taxon>Gunneridae</taxon>
        <taxon>Pentapetalae</taxon>
        <taxon>asterids</taxon>
        <taxon>lamiids</taxon>
        <taxon>Lamiales</taxon>
        <taxon>Orobanchaceae</taxon>
        <taxon>Buchnereae</taxon>
        <taxon>Striga</taxon>
    </lineage>
</organism>
<dbReference type="AlphaFoldDB" id="A0A9N7R4H6"/>
<dbReference type="OrthoDB" id="2275718at2759"/>
<accession>A0A9N7R4H6</accession>
<feature type="region of interest" description="Disordered" evidence="1">
    <location>
        <begin position="177"/>
        <end position="205"/>
    </location>
</feature>
<proteinExistence type="predicted"/>
<feature type="domain" description="Ataxin 2 SM" evidence="2">
    <location>
        <begin position="19"/>
        <end position="97"/>
    </location>
</feature>
<protein>
    <recommendedName>
        <fullName evidence="2">Ataxin 2 SM domain-containing protein</fullName>
    </recommendedName>
</protein>
<comment type="caution">
    <text evidence="3">The sequence shown here is derived from an EMBL/GenBank/DDBJ whole genome shotgun (WGS) entry which is preliminary data.</text>
</comment>
<evidence type="ECO:0000256" key="1">
    <source>
        <dbReference type="SAM" id="MobiDB-lite"/>
    </source>
</evidence>
<dbReference type="PANTHER" id="PTHR12854">
    <property type="entry name" value="ATAXIN 2-RELATED"/>
    <property type="match status" value="1"/>
</dbReference>
<evidence type="ECO:0000313" key="4">
    <source>
        <dbReference type="Proteomes" id="UP001153555"/>
    </source>
</evidence>
<evidence type="ECO:0000313" key="3">
    <source>
        <dbReference type="EMBL" id="CAA0811275.1"/>
    </source>
</evidence>
<sequence length="449" mass="49197">MRMAHKKEELRLERRSISDALLLTTMCIIGMPVDVHAIDGSVYSGTLHTAWVDKEYAIVLKKATMIKKGDLDANVANGTLIETLVVRSKDLVQVVVKGVVLPTYAEVLKSNEPEEKTEQLYQLRQVGDGSQEIQSDVNDNLGFLDQRTMDEAQVSSPSITSFVAQSTDALNIPEGTVQHEPTEVSSGRSSAHLDEDQGRLTPNESVCTVISPPDICDASIPTLEVESDSRLRASSDPFMWVPPRSSSVKKTTKESKLNHGAQRFYPSMLYHRMVEPHVRPNGTGVPYRPGACALASRGHVTLAHGDNNTPYFQPIIGQVVNRVQPPVICTGQYQNFQTGPAYVHPNPHNVMFGRGGGPLVYTNPIPNPAPGLSPATPRPPLAPHQLYLREHQGNWPSQELRHYMTAPLVANGPQPYVMPSPVPVSQPILPFVRPIAIPGTHGYLSAKFV</sequence>
<dbReference type="GO" id="GO:0010494">
    <property type="term" value="C:cytoplasmic stress granule"/>
    <property type="evidence" value="ECO:0007669"/>
    <property type="project" value="TreeGrafter"/>
</dbReference>
<dbReference type="PANTHER" id="PTHR12854:SF12">
    <property type="entry name" value="POLYADENYLATE-BINDING PROTEIN INTERACTING PROTEIN"/>
    <property type="match status" value="1"/>
</dbReference>